<evidence type="ECO:0000256" key="5">
    <source>
        <dbReference type="ARBA" id="ARBA00022898"/>
    </source>
</evidence>
<keyword evidence="6 10" id="KW-0456">Lyase</keyword>
<evidence type="ECO:0000256" key="4">
    <source>
        <dbReference type="ARBA" id="ARBA00022793"/>
    </source>
</evidence>
<dbReference type="Pfam" id="PF00282">
    <property type="entry name" value="Pyridoxal_deC"/>
    <property type="match status" value="1"/>
</dbReference>
<comment type="caution">
    <text evidence="11">The sequence shown here is derived from an EMBL/GenBank/DDBJ whole genome shotgun (WGS) entry which is preliminary data.</text>
</comment>
<sequence length="65" mass="7314">MLGGVKIRLLPSDEKQSLKGEVLRKAIQEDLQKGLIPFYVVATIGTTNCCSFDDLKRTWGSLQRF</sequence>
<dbReference type="GO" id="GO:0030170">
    <property type="term" value="F:pyridoxal phosphate binding"/>
    <property type="evidence" value="ECO:0007669"/>
    <property type="project" value="InterPro"/>
</dbReference>
<dbReference type="GO" id="GO:0019752">
    <property type="term" value="P:carboxylic acid metabolic process"/>
    <property type="evidence" value="ECO:0007669"/>
    <property type="project" value="InterPro"/>
</dbReference>
<gene>
    <name evidence="11" type="ORF">Anas_09390</name>
</gene>
<dbReference type="GO" id="GO:0004058">
    <property type="term" value="F:aromatic-L-amino-acid decarboxylase activity"/>
    <property type="evidence" value="ECO:0007669"/>
    <property type="project" value="TreeGrafter"/>
</dbReference>
<dbReference type="OrthoDB" id="639767at2759"/>
<dbReference type="SUPFAM" id="SSF53383">
    <property type="entry name" value="PLP-dependent transferases"/>
    <property type="match status" value="1"/>
</dbReference>
<evidence type="ECO:0000256" key="6">
    <source>
        <dbReference type="ARBA" id="ARBA00023239"/>
    </source>
</evidence>
<comment type="subunit">
    <text evidence="2">Homodimer.</text>
</comment>
<dbReference type="Proteomes" id="UP000326759">
    <property type="component" value="Unassembled WGS sequence"/>
</dbReference>
<evidence type="ECO:0000256" key="10">
    <source>
        <dbReference type="RuleBase" id="RU000382"/>
    </source>
</evidence>
<evidence type="ECO:0000256" key="8">
    <source>
        <dbReference type="ARBA" id="ARBA00040968"/>
    </source>
</evidence>
<evidence type="ECO:0000313" key="11">
    <source>
        <dbReference type="EMBL" id="KAB7502153.1"/>
    </source>
</evidence>
<evidence type="ECO:0000313" key="12">
    <source>
        <dbReference type="Proteomes" id="UP000326759"/>
    </source>
</evidence>
<keyword evidence="3" id="KW-0127">Catecholamine biosynthesis</keyword>
<dbReference type="EC" id="4.1.1.28" evidence="7"/>
<dbReference type="AlphaFoldDB" id="A0A5N5T686"/>
<comment type="similarity">
    <text evidence="10">Belongs to the group II decarboxylase family.</text>
</comment>
<evidence type="ECO:0000256" key="3">
    <source>
        <dbReference type="ARBA" id="ARBA00022584"/>
    </source>
</evidence>
<dbReference type="GO" id="GO:0042427">
    <property type="term" value="P:serotonin biosynthetic process"/>
    <property type="evidence" value="ECO:0007669"/>
    <property type="project" value="TreeGrafter"/>
</dbReference>
<comment type="cofactor">
    <cofactor evidence="1 10">
        <name>pyridoxal 5'-phosphate</name>
        <dbReference type="ChEBI" id="CHEBI:597326"/>
    </cofactor>
</comment>
<dbReference type="GO" id="GO:0005737">
    <property type="term" value="C:cytoplasm"/>
    <property type="evidence" value="ECO:0007669"/>
    <property type="project" value="TreeGrafter"/>
</dbReference>
<evidence type="ECO:0000256" key="9">
    <source>
        <dbReference type="ARBA" id="ARBA00041275"/>
    </source>
</evidence>
<dbReference type="PANTHER" id="PTHR11999">
    <property type="entry name" value="GROUP II PYRIDOXAL-5-PHOSPHATE DECARBOXYLASE"/>
    <property type="match status" value="1"/>
</dbReference>
<dbReference type="InterPro" id="IPR015421">
    <property type="entry name" value="PyrdxlP-dep_Trfase_major"/>
</dbReference>
<dbReference type="InterPro" id="IPR002129">
    <property type="entry name" value="PyrdxlP-dep_de-COase"/>
</dbReference>
<accession>A0A5N5T686</accession>
<keyword evidence="12" id="KW-1185">Reference proteome</keyword>
<dbReference type="EMBL" id="SEYY01008446">
    <property type="protein sequence ID" value="KAB7502153.1"/>
    <property type="molecule type" value="Genomic_DNA"/>
</dbReference>
<dbReference type="GO" id="GO:0006584">
    <property type="term" value="P:catecholamine metabolic process"/>
    <property type="evidence" value="ECO:0007669"/>
    <property type="project" value="TreeGrafter"/>
</dbReference>
<evidence type="ECO:0000256" key="2">
    <source>
        <dbReference type="ARBA" id="ARBA00011738"/>
    </source>
</evidence>
<dbReference type="InterPro" id="IPR010977">
    <property type="entry name" value="Aromatic_deC"/>
</dbReference>
<organism evidence="11 12">
    <name type="scientific">Armadillidium nasatum</name>
    <dbReference type="NCBI Taxonomy" id="96803"/>
    <lineage>
        <taxon>Eukaryota</taxon>
        <taxon>Metazoa</taxon>
        <taxon>Ecdysozoa</taxon>
        <taxon>Arthropoda</taxon>
        <taxon>Crustacea</taxon>
        <taxon>Multicrustacea</taxon>
        <taxon>Malacostraca</taxon>
        <taxon>Eumalacostraca</taxon>
        <taxon>Peracarida</taxon>
        <taxon>Isopoda</taxon>
        <taxon>Oniscidea</taxon>
        <taxon>Crinocheta</taxon>
        <taxon>Armadillidiidae</taxon>
        <taxon>Armadillidium</taxon>
    </lineage>
</organism>
<evidence type="ECO:0000256" key="7">
    <source>
        <dbReference type="ARBA" id="ARBA00038886"/>
    </source>
</evidence>
<evidence type="ECO:0000256" key="1">
    <source>
        <dbReference type="ARBA" id="ARBA00001933"/>
    </source>
</evidence>
<dbReference type="PANTHER" id="PTHR11999:SF167">
    <property type="entry name" value="AROMATIC-L-AMINO-ACID DECARBOXYLASE"/>
    <property type="match status" value="1"/>
</dbReference>
<keyword evidence="4" id="KW-0210">Decarboxylase</keyword>
<name>A0A5N5T686_9CRUS</name>
<dbReference type="InterPro" id="IPR015424">
    <property type="entry name" value="PyrdxlP-dep_Trfase"/>
</dbReference>
<reference evidence="11 12" key="1">
    <citation type="journal article" date="2019" name="PLoS Biol.">
        <title>Sex chromosomes control vertical transmission of feminizing Wolbachia symbionts in an isopod.</title>
        <authorList>
            <person name="Becking T."/>
            <person name="Chebbi M.A."/>
            <person name="Giraud I."/>
            <person name="Moumen B."/>
            <person name="Laverre T."/>
            <person name="Caubet Y."/>
            <person name="Peccoud J."/>
            <person name="Gilbert C."/>
            <person name="Cordaux R."/>
        </authorList>
    </citation>
    <scope>NUCLEOTIDE SEQUENCE [LARGE SCALE GENOMIC DNA]</scope>
    <source>
        <strain evidence="11">ANa2</strain>
        <tissue evidence="11">Whole body excluding digestive tract and cuticle</tissue>
    </source>
</reference>
<dbReference type="Gene3D" id="3.40.640.10">
    <property type="entry name" value="Type I PLP-dependent aspartate aminotransferase-like (Major domain)"/>
    <property type="match status" value="1"/>
</dbReference>
<keyword evidence="5 10" id="KW-0663">Pyridoxal phosphate</keyword>
<proteinExistence type="inferred from homology"/>
<protein>
    <recommendedName>
        <fullName evidence="8">Aromatic-L-amino-acid decarboxylase</fullName>
        <ecNumber evidence="7">4.1.1.28</ecNumber>
    </recommendedName>
    <alternativeName>
        <fullName evidence="9">DOPA decarboxylase</fullName>
    </alternativeName>
</protein>